<dbReference type="EMBL" id="BARS01030563">
    <property type="protein sequence ID" value="GAG23290.1"/>
    <property type="molecule type" value="Genomic_DNA"/>
</dbReference>
<dbReference type="SUPFAM" id="SSF53474">
    <property type="entry name" value="alpha/beta-Hydrolases"/>
    <property type="match status" value="1"/>
</dbReference>
<protein>
    <recommendedName>
        <fullName evidence="1">DUF676 domain-containing protein</fullName>
    </recommendedName>
</protein>
<evidence type="ECO:0000259" key="1">
    <source>
        <dbReference type="Pfam" id="PF05057"/>
    </source>
</evidence>
<dbReference type="InterPro" id="IPR029058">
    <property type="entry name" value="AB_hydrolase_fold"/>
</dbReference>
<gene>
    <name evidence="2" type="ORF">S01H1_47664</name>
</gene>
<proteinExistence type="predicted"/>
<name>X0VY82_9ZZZZ</name>
<evidence type="ECO:0000313" key="2">
    <source>
        <dbReference type="EMBL" id="GAG23290.1"/>
    </source>
</evidence>
<accession>X0VY82</accession>
<dbReference type="InterPro" id="IPR007751">
    <property type="entry name" value="DUF676_lipase-like"/>
</dbReference>
<dbReference type="Pfam" id="PF05057">
    <property type="entry name" value="DUF676"/>
    <property type="match status" value="1"/>
</dbReference>
<feature type="domain" description="DUF676" evidence="1">
    <location>
        <begin position="37"/>
        <end position="180"/>
    </location>
</feature>
<dbReference type="Gene3D" id="3.40.50.1820">
    <property type="entry name" value="alpha/beta hydrolase"/>
    <property type="match status" value="1"/>
</dbReference>
<organism evidence="2">
    <name type="scientific">marine sediment metagenome</name>
    <dbReference type="NCBI Taxonomy" id="412755"/>
    <lineage>
        <taxon>unclassified sequences</taxon>
        <taxon>metagenomes</taxon>
        <taxon>ecological metagenomes</taxon>
    </lineage>
</organism>
<comment type="caution">
    <text evidence="2">The sequence shown here is derived from an EMBL/GenBank/DDBJ whole genome shotgun (WGS) entry which is preliminary data.</text>
</comment>
<feature type="non-terminal residue" evidence="2">
    <location>
        <position position="1"/>
    </location>
</feature>
<feature type="non-terminal residue" evidence="2">
    <location>
        <position position="263"/>
    </location>
</feature>
<sequence length="263" mass="30457">LLEATNYSIDIHYEDFLSVMNSKWNAASFEIKVPRTLILVHGFNGFHEQFYKIYRDDEKVKQTYGDRIFKIDYYPYFMGQVINSWSPGIGTIATLLVSYIKSNYLKIRGNIDFVCHSMGGLVVRALIKYHYYKRYHGDLTQFYENKPGQFKIRRVCQLATPNHGILWSTPGQILFSSQITDMAPWSAFLNNLNDPDETPFSEETDMKIEWYTYRGHDDLTAFPICSVPLRGAVNRYFGGLGHDTILTSGWSLFFLFVDLDIPG</sequence>
<reference evidence="2" key="1">
    <citation type="journal article" date="2014" name="Front. Microbiol.">
        <title>High frequency of phylogenetically diverse reductive dehalogenase-homologous genes in deep subseafloor sedimentary metagenomes.</title>
        <authorList>
            <person name="Kawai M."/>
            <person name="Futagami T."/>
            <person name="Toyoda A."/>
            <person name="Takaki Y."/>
            <person name="Nishi S."/>
            <person name="Hori S."/>
            <person name="Arai W."/>
            <person name="Tsubouchi T."/>
            <person name="Morono Y."/>
            <person name="Uchiyama I."/>
            <person name="Ito T."/>
            <person name="Fujiyama A."/>
            <person name="Inagaki F."/>
            <person name="Takami H."/>
        </authorList>
    </citation>
    <scope>NUCLEOTIDE SEQUENCE</scope>
    <source>
        <strain evidence="2">Expedition CK06-06</strain>
    </source>
</reference>
<dbReference type="AlphaFoldDB" id="X0VY82"/>